<organism evidence="1 2">
    <name type="scientific">Acinetobacter indicus</name>
    <dbReference type="NCBI Taxonomy" id="756892"/>
    <lineage>
        <taxon>Bacteria</taxon>
        <taxon>Pseudomonadati</taxon>
        <taxon>Pseudomonadota</taxon>
        <taxon>Gammaproteobacteria</taxon>
        <taxon>Moraxellales</taxon>
        <taxon>Moraxellaceae</taxon>
        <taxon>Acinetobacter</taxon>
    </lineage>
</organism>
<keyword evidence="1" id="KW-0614">Plasmid</keyword>
<dbReference type="Proteomes" id="UP000503440">
    <property type="component" value="Plasmid pB18-1"/>
</dbReference>
<gene>
    <name evidence="1" type="ORF">FSC09_15100</name>
</gene>
<sequence length="282" mass="32335">MNNDNNRTTHRGMIVVDQTDRFLVSITGHDKLYTLLKSDKNCVSVFEPLSRFECDASFNDDNYIQINELIRFDNVLKIKHKDSILALLATLQDNMQSNIANIAPLNDLQAIFKGEHIPYSVYGFDKLRFEFWMLDLRVKIDELEQSEPGKKCEALIANLEKRTFMFENNPDQHERYLKVLESFKSGEKPSTAKDSFDKNNRVLVAESEAPKVGEWVEFPFLAKLGKVLIKTIGKSFQLSDTSKNVSEATKKRLSGKMVCWVAIYWIKLPLIPVRTIPVAPIS</sequence>
<dbReference type="RefSeq" id="WP_163146378.1">
    <property type="nucleotide sequence ID" value="NZ_CP044456.1"/>
</dbReference>
<proteinExistence type="predicted"/>
<evidence type="ECO:0000313" key="1">
    <source>
        <dbReference type="EMBL" id="QIC71721.1"/>
    </source>
</evidence>
<protein>
    <submittedName>
        <fullName evidence="1">Uncharacterized protein</fullName>
    </submittedName>
</protein>
<evidence type="ECO:0000313" key="2">
    <source>
        <dbReference type="Proteomes" id="UP000503440"/>
    </source>
</evidence>
<name>A0A6C0Y640_9GAMM</name>
<dbReference type="AlphaFoldDB" id="A0A6C0Y640"/>
<reference evidence="1 2" key="1">
    <citation type="submission" date="2019-09" db="EMBL/GenBank/DDBJ databases">
        <title>Non-baumannii Acinetobacter spp. carrying blaNDM-1 isolated in China.</title>
        <authorList>
            <person name="Cui C."/>
            <person name="Chen C."/>
            <person name="Sun J."/>
            <person name="Liu Y."/>
        </authorList>
    </citation>
    <scope>NUCLEOTIDE SEQUENCE [LARGE SCALE GENOMIC DNA]</scope>
    <source>
        <strain evidence="1 2">B18</strain>
        <plasmid evidence="2">pb18-1</plasmid>
    </source>
</reference>
<dbReference type="EMBL" id="CP044456">
    <property type="protein sequence ID" value="QIC71721.1"/>
    <property type="molecule type" value="Genomic_DNA"/>
</dbReference>
<accession>A0A6C0Y640</accession>
<geneLocation type="plasmid" evidence="2">
    <name>pb18-1</name>
</geneLocation>